<keyword evidence="1" id="KW-0479">Metal-binding</keyword>
<evidence type="ECO:0000256" key="1">
    <source>
        <dbReference type="PROSITE-ProRule" id="PRU00723"/>
    </source>
</evidence>
<reference evidence="4 5" key="1">
    <citation type="journal article" date="2012" name="Eukaryot. Cell">
        <title>Genome sequence of the Trichosporon asahii environmental strain CBS 8904.</title>
        <authorList>
            <person name="Yang R.Y."/>
            <person name="Li H.T."/>
            <person name="Zhu H."/>
            <person name="Zhou G.P."/>
            <person name="Wang M."/>
            <person name="Wang L."/>
        </authorList>
    </citation>
    <scope>NUCLEOTIDE SEQUENCE [LARGE SCALE GENOMIC DNA]</scope>
    <source>
        <strain evidence="4 5">CBS 8904</strain>
    </source>
</reference>
<feature type="region of interest" description="Disordered" evidence="2">
    <location>
        <begin position="1"/>
        <end position="134"/>
    </location>
</feature>
<sequence>MDRLDRTTHSGSPQPSPHGAIGERASTPLGHLGHGRSSSLAQRQRADSLTDELDLASLIPHDQRQADLERDDLEDRERHGRAGFARFNLEAPHSRTSSPARQSRWEKDFVSRSRETSMRRQASTNSVGGIPPPSIPNIAVPPANLAFIDQSFPSPLRPTPPRHMSPHPDPVPSPNPAAAVSHHLQSLTSLLNPLLSASDDVARLRAEVDMWRAEWQRCDRERRRLETLVSVGDAGPVFTAVLIDGDSLVFDDAYIRKGYAGGQQAARALQAAAAGEGEGAMLVHVFVNKSGLGHALVKAGTCSWAVYEAFWQGFAAADPLWTVCDAGHSQDAVDAKIAAHLRLLAQNRQCVSVVLGAEVADTSSKVVPLRASPGGRAIYVPDLFRTTRLSIPSSPVQVGPPPVPGEGDSDPDVGEEYQGRAESDEDWDERKKGAPGKKYKPAQRAASVPTVRNLKPRPCHTFYLSPWGCKNGDGCEYAHHYKLNEEQTEELARLAKEIICPYVRSKRCHFSEDECVYGHRCPRGERCTFGDTCRFKDLPNGHGEDSPAPTPAATRPSTPAPAVAESQPASPSISTANAPAGPVPTQAQAAQAAQTQAQAATPTAA</sequence>
<evidence type="ECO:0000256" key="2">
    <source>
        <dbReference type="SAM" id="MobiDB-lite"/>
    </source>
</evidence>
<feature type="compositionally biased region" description="Basic and acidic residues" evidence="2">
    <location>
        <begin position="417"/>
        <end position="432"/>
    </location>
</feature>
<feature type="compositionally biased region" description="Low complexity" evidence="2">
    <location>
        <begin position="578"/>
        <end position="605"/>
    </location>
</feature>
<feature type="domain" description="C3H1-type" evidence="3">
    <location>
        <begin position="453"/>
        <end position="482"/>
    </location>
</feature>
<feature type="compositionally biased region" description="Basic and acidic residues" evidence="2">
    <location>
        <begin position="61"/>
        <end position="80"/>
    </location>
</feature>
<dbReference type="Pfam" id="PF25540">
    <property type="entry name" value="DUF7923"/>
    <property type="match status" value="1"/>
</dbReference>
<evidence type="ECO:0000313" key="4">
    <source>
        <dbReference type="EMBL" id="EKD05487.1"/>
    </source>
</evidence>
<feature type="region of interest" description="Disordered" evidence="2">
    <location>
        <begin position="391"/>
        <end position="447"/>
    </location>
</feature>
<dbReference type="PANTHER" id="PTHR37543">
    <property type="entry name" value="CCCH ZINC FINGER DNA BINDING PROTEIN (AFU_ORTHOLOGUE AFUA_5G12760)"/>
    <property type="match status" value="1"/>
</dbReference>
<feature type="region of interest" description="Disordered" evidence="2">
    <location>
        <begin position="154"/>
        <end position="178"/>
    </location>
</feature>
<feature type="compositionally biased region" description="Basic and acidic residues" evidence="2">
    <location>
        <begin position="103"/>
        <end position="118"/>
    </location>
</feature>
<dbReference type="EMBL" id="AMBO01000091">
    <property type="protein sequence ID" value="EKD05487.1"/>
    <property type="molecule type" value="Genomic_DNA"/>
</dbReference>
<dbReference type="eggNOG" id="ENOG502S3N6">
    <property type="taxonomic scope" value="Eukaryota"/>
</dbReference>
<dbReference type="InterPro" id="IPR000571">
    <property type="entry name" value="Znf_CCCH"/>
</dbReference>
<feature type="compositionally biased region" description="Polar residues" evidence="2">
    <location>
        <begin position="567"/>
        <end position="577"/>
    </location>
</feature>
<feature type="compositionally biased region" description="Low complexity" evidence="2">
    <location>
        <begin position="551"/>
        <end position="564"/>
    </location>
</feature>
<dbReference type="HOGENOM" id="CLU_556899_0_0_1"/>
<dbReference type="PANTHER" id="PTHR37543:SF1">
    <property type="entry name" value="CCCH ZINC FINGER DNA BINDING PROTEIN (AFU_ORTHOLOGUE AFUA_5G12760)"/>
    <property type="match status" value="1"/>
</dbReference>
<keyword evidence="1" id="KW-0863">Zinc-finger</keyword>
<dbReference type="InParanoid" id="K1W0Z6"/>
<feature type="zinc finger region" description="C3H1-type" evidence="1">
    <location>
        <begin position="453"/>
        <end position="482"/>
    </location>
</feature>
<keyword evidence="1" id="KW-0862">Zinc</keyword>
<comment type="caution">
    <text evidence="4">The sequence shown here is derived from an EMBL/GenBank/DDBJ whole genome shotgun (WGS) entry which is preliminary data.</text>
</comment>
<evidence type="ECO:0000259" key="3">
    <source>
        <dbReference type="PROSITE" id="PS50103"/>
    </source>
</evidence>
<keyword evidence="5" id="KW-1185">Reference proteome</keyword>
<dbReference type="InterPro" id="IPR057683">
    <property type="entry name" value="DUF7923"/>
</dbReference>
<dbReference type="InterPro" id="IPR057654">
    <property type="entry name" value="Znf-CCCH_tandem"/>
</dbReference>
<gene>
    <name evidence="4" type="ORF">A1Q2_00248</name>
</gene>
<dbReference type="AlphaFoldDB" id="K1W0Z6"/>
<dbReference type="Proteomes" id="UP000006757">
    <property type="component" value="Unassembled WGS sequence"/>
</dbReference>
<dbReference type="Pfam" id="PF25543">
    <property type="entry name" value="zf-CCCH_tandem"/>
    <property type="match status" value="1"/>
</dbReference>
<dbReference type="PROSITE" id="PS50103">
    <property type="entry name" value="ZF_C3H1"/>
    <property type="match status" value="1"/>
</dbReference>
<name>K1W0Z6_TRIAC</name>
<protein>
    <recommendedName>
        <fullName evidence="3">C3H1-type domain-containing protein</fullName>
    </recommendedName>
</protein>
<dbReference type="OrthoDB" id="2270193at2759"/>
<proteinExistence type="predicted"/>
<dbReference type="OMA" id="PNIFRSE"/>
<accession>K1W0Z6</accession>
<feature type="compositionally biased region" description="Pro residues" evidence="2">
    <location>
        <begin position="155"/>
        <end position="175"/>
    </location>
</feature>
<feature type="region of interest" description="Disordered" evidence="2">
    <location>
        <begin position="540"/>
        <end position="605"/>
    </location>
</feature>
<dbReference type="GO" id="GO:0008270">
    <property type="term" value="F:zinc ion binding"/>
    <property type="evidence" value="ECO:0007669"/>
    <property type="project" value="UniProtKB-KW"/>
</dbReference>
<organism evidence="4 5">
    <name type="scientific">Trichosporon asahii var. asahii (strain CBS 8904)</name>
    <name type="common">Yeast</name>
    <dbReference type="NCBI Taxonomy" id="1220162"/>
    <lineage>
        <taxon>Eukaryota</taxon>
        <taxon>Fungi</taxon>
        <taxon>Dikarya</taxon>
        <taxon>Basidiomycota</taxon>
        <taxon>Agaricomycotina</taxon>
        <taxon>Tremellomycetes</taxon>
        <taxon>Trichosporonales</taxon>
        <taxon>Trichosporonaceae</taxon>
        <taxon>Trichosporon</taxon>
    </lineage>
</organism>
<evidence type="ECO:0000313" key="5">
    <source>
        <dbReference type="Proteomes" id="UP000006757"/>
    </source>
</evidence>